<organism evidence="2 3">
    <name type="scientific">Pleurodeles waltl</name>
    <name type="common">Iberian ribbed newt</name>
    <dbReference type="NCBI Taxonomy" id="8319"/>
    <lineage>
        <taxon>Eukaryota</taxon>
        <taxon>Metazoa</taxon>
        <taxon>Chordata</taxon>
        <taxon>Craniata</taxon>
        <taxon>Vertebrata</taxon>
        <taxon>Euteleostomi</taxon>
        <taxon>Amphibia</taxon>
        <taxon>Batrachia</taxon>
        <taxon>Caudata</taxon>
        <taxon>Salamandroidea</taxon>
        <taxon>Salamandridae</taxon>
        <taxon>Pleurodelinae</taxon>
        <taxon>Pleurodeles</taxon>
    </lineage>
</organism>
<evidence type="ECO:0000313" key="3">
    <source>
        <dbReference type="Proteomes" id="UP001066276"/>
    </source>
</evidence>
<evidence type="ECO:0000256" key="1">
    <source>
        <dbReference type="SAM" id="MobiDB-lite"/>
    </source>
</evidence>
<comment type="caution">
    <text evidence="2">The sequence shown here is derived from an EMBL/GenBank/DDBJ whole genome shotgun (WGS) entry which is preliminary data.</text>
</comment>
<name>A0AAV7TVM0_PLEWA</name>
<proteinExistence type="predicted"/>
<feature type="region of interest" description="Disordered" evidence="1">
    <location>
        <begin position="1"/>
        <end position="55"/>
    </location>
</feature>
<gene>
    <name evidence="2" type="ORF">NDU88_004912</name>
</gene>
<sequence length="104" mass="10583">MRLGARLGPREVRPNDVQDGGTGGGGTANPGVGPRGERNTWLGVGKEEDDRSGPGTDWLQCLMTGLLAGAPGGGSEWLWGAHGGGVLPHQPVDCVTMAGDLRGP</sequence>
<dbReference type="EMBL" id="JANPWB010000006">
    <property type="protein sequence ID" value="KAJ1179678.1"/>
    <property type="molecule type" value="Genomic_DNA"/>
</dbReference>
<reference evidence="2" key="1">
    <citation type="journal article" date="2022" name="bioRxiv">
        <title>Sequencing and chromosome-scale assembly of the giantPleurodeles waltlgenome.</title>
        <authorList>
            <person name="Brown T."/>
            <person name="Elewa A."/>
            <person name="Iarovenko S."/>
            <person name="Subramanian E."/>
            <person name="Araus A.J."/>
            <person name="Petzold A."/>
            <person name="Susuki M."/>
            <person name="Suzuki K.-i.T."/>
            <person name="Hayashi T."/>
            <person name="Toyoda A."/>
            <person name="Oliveira C."/>
            <person name="Osipova E."/>
            <person name="Leigh N.D."/>
            <person name="Simon A."/>
            <person name="Yun M.H."/>
        </authorList>
    </citation>
    <scope>NUCLEOTIDE SEQUENCE</scope>
    <source>
        <strain evidence="2">20211129_DDA</strain>
        <tissue evidence="2">Liver</tissue>
    </source>
</reference>
<dbReference type="AlphaFoldDB" id="A0AAV7TVM0"/>
<accession>A0AAV7TVM0</accession>
<dbReference type="Proteomes" id="UP001066276">
    <property type="component" value="Chromosome 3_2"/>
</dbReference>
<evidence type="ECO:0000313" key="2">
    <source>
        <dbReference type="EMBL" id="KAJ1179678.1"/>
    </source>
</evidence>
<keyword evidence="3" id="KW-1185">Reference proteome</keyword>
<protein>
    <submittedName>
        <fullName evidence="2">Uncharacterized protein</fullName>
    </submittedName>
</protein>